<evidence type="ECO:0008006" key="8">
    <source>
        <dbReference type="Google" id="ProtNLM"/>
    </source>
</evidence>
<comment type="subcellular location">
    <subcellularLocation>
        <location evidence="1">Cell envelope</location>
    </subcellularLocation>
</comment>
<dbReference type="InterPro" id="IPR038404">
    <property type="entry name" value="TRAP_DctP_sf"/>
</dbReference>
<feature type="chain" id="PRO_5014863777" description="C4-dicarboxylate ABC transporter substrate-binding protein" evidence="5">
    <location>
        <begin position="25"/>
        <end position="328"/>
    </location>
</feature>
<comment type="similarity">
    <text evidence="2">Belongs to the bacterial solute-binding protein 7 family.</text>
</comment>
<evidence type="ECO:0000313" key="7">
    <source>
        <dbReference type="Proteomes" id="UP000229329"/>
    </source>
</evidence>
<evidence type="ECO:0000256" key="1">
    <source>
        <dbReference type="ARBA" id="ARBA00004196"/>
    </source>
</evidence>
<reference evidence="6 7" key="1">
    <citation type="submission" date="2017-11" db="EMBL/GenBank/DDBJ databases">
        <title>Reclassification of Bisgaard taxon 7 as Conservatibacter flavescens gen. nov., sp. nov.</title>
        <authorList>
            <person name="Christensen H."/>
        </authorList>
    </citation>
    <scope>NUCLEOTIDE SEQUENCE [LARGE SCALE GENOMIC DNA]</scope>
    <source>
        <strain evidence="6 7">7_4</strain>
    </source>
</reference>
<dbReference type="InterPro" id="IPR004682">
    <property type="entry name" value="TRAP_DctP"/>
</dbReference>
<dbReference type="Pfam" id="PF03480">
    <property type="entry name" value="DctP"/>
    <property type="match status" value="1"/>
</dbReference>
<dbReference type="Gene3D" id="3.40.190.170">
    <property type="entry name" value="Bacterial extracellular solute-binding protein, family 7"/>
    <property type="match status" value="1"/>
</dbReference>
<gene>
    <name evidence="6" type="ORF">CVP05_09290</name>
</gene>
<dbReference type="NCBIfam" id="NF037995">
    <property type="entry name" value="TRAP_S1"/>
    <property type="match status" value="1"/>
</dbReference>
<dbReference type="PIRSF" id="PIRSF006470">
    <property type="entry name" value="DctB"/>
    <property type="match status" value="1"/>
</dbReference>
<dbReference type="EMBL" id="PHHA01000021">
    <property type="protein sequence ID" value="PJG84726.1"/>
    <property type="molecule type" value="Genomic_DNA"/>
</dbReference>
<evidence type="ECO:0000256" key="3">
    <source>
        <dbReference type="ARBA" id="ARBA00022448"/>
    </source>
</evidence>
<dbReference type="Proteomes" id="UP000229329">
    <property type="component" value="Unassembled WGS sequence"/>
</dbReference>
<evidence type="ECO:0000256" key="2">
    <source>
        <dbReference type="ARBA" id="ARBA00009023"/>
    </source>
</evidence>
<dbReference type="PANTHER" id="PTHR33376">
    <property type="match status" value="1"/>
</dbReference>
<dbReference type="NCBIfam" id="TIGR00787">
    <property type="entry name" value="dctP"/>
    <property type="match status" value="1"/>
</dbReference>
<dbReference type="OrthoDB" id="8690069at2"/>
<feature type="signal peptide" evidence="5">
    <location>
        <begin position="1"/>
        <end position="24"/>
    </location>
</feature>
<proteinExistence type="inferred from homology"/>
<evidence type="ECO:0000256" key="4">
    <source>
        <dbReference type="ARBA" id="ARBA00022729"/>
    </source>
</evidence>
<keyword evidence="7" id="KW-1185">Reference proteome</keyword>
<dbReference type="AlphaFoldDB" id="A0A2M8S0U9"/>
<sequence>MKTLKCLAKLGLITSVVFGNVALAKTVIKVGHYNADTHPSNIALQEYFKKTVEEKTAGRYEIRIYPNNQLGGEDQIVNGLRNGTIEMGITGLLLQNVDPVFGVWEWPYLFKDNQEAKKVLESPVAQEIGEKMQNYGIKLLAYGMNGFRVISSNKKLEKFDDFKGLRLRVPLNSLFVDWAKAMNINPQSMPLSEVFTALEQKVIDGQENPYALIKDSGLYEVQKYIIETNHMFSPGLLQISLKTWNKMSKEDQEIFLEAAKLYQEKEWELAIQAEQDVKKFFAENGKEVIIPNEQFKADMLNASQKLYDSFYQKYDWASALIEQINNAK</sequence>
<keyword evidence="4 5" id="KW-0732">Signal</keyword>
<dbReference type="PANTHER" id="PTHR33376:SF4">
    <property type="entry name" value="SIALIC ACID-BINDING PERIPLASMIC PROTEIN SIAP"/>
    <property type="match status" value="1"/>
</dbReference>
<evidence type="ECO:0000313" key="6">
    <source>
        <dbReference type="EMBL" id="PJG84726.1"/>
    </source>
</evidence>
<evidence type="ECO:0000256" key="5">
    <source>
        <dbReference type="SAM" id="SignalP"/>
    </source>
</evidence>
<name>A0A2M8S0U9_9PAST</name>
<dbReference type="InterPro" id="IPR018389">
    <property type="entry name" value="DctP_fam"/>
</dbReference>
<protein>
    <recommendedName>
        <fullName evidence="8">C4-dicarboxylate ABC transporter substrate-binding protein</fullName>
    </recommendedName>
</protein>
<dbReference type="GO" id="GO:0030288">
    <property type="term" value="C:outer membrane-bounded periplasmic space"/>
    <property type="evidence" value="ECO:0007669"/>
    <property type="project" value="InterPro"/>
</dbReference>
<keyword evidence="3" id="KW-0813">Transport</keyword>
<dbReference type="RefSeq" id="WP_100289297.1">
    <property type="nucleotide sequence ID" value="NZ_PHHA01000021.1"/>
</dbReference>
<comment type="caution">
    <text evidence="6">The sequence shown here is derived from an EMBL/GenBank/DDBJ whole genome shotgun (WGS) entry which is preliminary data.</text>
</comment>
<organism evidence="6 7">
    <name type="scientific">Conservatibacter flavescens</name>
    <dbReference type="NCBI Taxonomy" id="28161"/>
    <lineage>
        <taxon>Bacteria</taxon>
        <taxon>Pseudomonadati</taxon>
        <taxon>Pseudomonadota</taxon>
        <taxon>Gammaproteobacteria</taxon>
        <taxon>Pasteurellales</taxon>
        <taxon>Pasteurellaceae</taxon>
        <taxon>Conservatibacter</taxon>
    </lineage>
</organism>
<dbReference type="GO" id="GO:0055085">
    <property type="term" value="P:transmembrane transport"/>
    <property type="evidence" value="ECO:0007669"/>
    <property type="project" value="InterPro"/>
</dbReference>
<dbReference type="CDD" id="cd13603">
    <property type="entry name" value="PBP2_TRAP_Siap_TeaA_like"/>
    <property type="match status" value="1"/>
</dbReference>
<accession>A0A2M8S0U9</accession>